<feature type="compositionally biased region" description="Basic and acidic residues" evidence="6">
    <location>
        <begin position="57"/>
        <end position="67"/>
    </location>
</feature>
<dbReference type="RefSeq" id="XP_066071008.1">
    <property type="nucleotide sequence ID" value="XM_066214911.1"/>
</dbReference>
<keyword evidence="3" id="KW-0805">Transcription regulation</keyword>
<feature type="compositionally biased region" description="Polar residues" evidence="6">
    <location>
        <begin position="568"/>
        <end position="583"/>
    </location>
</feature>
<dbReference type="Gene3D" id="3.30.160.60">
    <property type="entry name" value="Classic Zinc Finger"/>
    <property type="match status" value="2"/>
</dbReference>
<feature type="compositionally biased region" description="Polar residues" evidence="6">
    <location>
        <begin position="77"/>
        <end position="99"/>
    </location>
</feature>
<feature type="compositionally biased region" description="Polar residues" evidence="6">
    <location>
        <begin position="353"/>
        <end position="370"/>
    </location>
</feature>
<evidence type="ECO:0000256" key="6">
    <source>
        <dbReference type="SAM" id="MobiDB-lite"/>
    </source>
</evidence>
<feature type="compositionally biased region" description="Polar residues" evidence="6">
    <location>
        <begin position="128"/>
        <end position="137"/>
    </location>
</feature>
<dbReference type="Pfam" id="PF00172">
    <property type="entry name" value="Zn_clus"/>
    <property type="match status" value="1"/>
</dbReference>
<evidence type="ECO:0000256" key="2">
    <source>
        <dbReference type="ARBA" id="ARBA00022833"/>
    </source>
</evidence>
<reference evidence="7" key="1">
    <citation type="submission" date="2016-06" db="EMBL/GenBank/DDBJ databases">
        <authorList>
            <person name="Cuomo C."/>
            <person name="Litvintseva A."/>
            <person name="Heitman J."/>
            <person name="Chen Y."/>
            <person name="Sun S."/>
            <person name="Springer D."/>
            <person name="Dromer F."/>
            <person name="Young S."/>
            <person name="Zeng Q."/>
            <person name="Chapman S."/>
            <person name="Gujja S."/>
            <person name="Saif S."/>
            <person name="Birren B."/>
        </authorList>
    </citation>
    <scope>NUCLEOTIDE SEQUENCE</scope>
    <source>
        <strain evidence="7">CBS 7841</strain>
    </source>
</reference>
<feature type="region of interest" description="Disordered" evidence="6">
    <location>
        <begin position="544"/>
        <end position="602"/>
    </location>
</feature>
<dbReference type="PROSITE" id="PS00028">
    <property type="entry name" value="ZINC_FINGER_C2H2_1"/>
    <property type="match status" value="2"/>
</dbReference>
<dbReference type="InterPro" id="IPR001138">
    <property type="entry name" value="Zn2Cys6_DnaBD"/>
</dbReference>
<dbReference type="GO" id="GO:0000981">
    <property type="term" value="F:DNA-binding transcription factor activity, RNA polymerase II-specific"/>
    <property type="evidence" value="ECO:0007669"/>
    <property type="project" value="InterPro"/>
</dbReference>
<feature type="region of interest" description="Disordered" evidence="6">
    <location>
        <begin position="469"/>
        <end position="488"/>
    </location>
</feature>
<dbReference type="InterPro" id="IPR013087">
    <property type="entry name" value="Znf_C2H2_type"/>
</dbReference>
<dbReference type="SUPFAM" id="SSF57667">
    <property type="entry name" value="beta-beta-alpha zinc fingers"/>
    <property type="match status" value="1"/>
</dbReference>
<evidence type="ECO:0000313" key="8">
    <source>
        <dbReference type="Proteomes" id="UP000094043"/>
    </source>
</evidence>
<dbReference type="InterPro" id="IPR036864">
    <property type="entry name" value="Zn2-C6_fun-type_DNA-bd_sf"/>
</dbReference>
<dbReference type="PANTHER" id="PTHR47660">
    <property type="entry name" value="TRANSCRIPTION FACTOR WITH C2H2 AND ZN(2)-CYS(6) DNA BINDING DOMAIN (EUROFUNG)-RELATED-RELATED"/>
    <property type="match status" value="1"/>
</dbReference>
<keyword evidence="5" id="KW-0539">Nucleus</keyword>
<proteinExistence type="predicted"/>
<reference evidence="7" key="3">
    <citation type="submission" date="2024-01" db="EMBL/GenBank/DDBJ databases">
        <authorList>
            <person name="Coelho M.A."/>
            <person name="David-Palma M."/>
            <person name="Shea T."/>
            <person name="Sun S."/>
            <person name="Cuomo C.A."/>
            <person name="Heitman J."/>
        </authorList>
    </citation>
    <scope>NUCLEOTIDE SEQUENCE</scope>
    <source>
        <strain evidence="7">CBS 7841</strain>
    </source>
</reference>
<dbReference type="PROSITE" id="PS50157">
    <property type="entry name" value="ZINC_FINGER_C2H2_2"/>
    <property type="match status" value="2"/>
</dbReference>
<reference evidence="7" key="2">
    <citation type="journal article" date="2022" name="Elife">
        <title>Obligate sexual reproduction of a homothallic fungus closely related to the Cryptococcus pathogenic species complex.</title>
        <authorList>
            <person name="Passer A.R."/>
            <person name="Clancey S.A."/>
            <person name="Shea T."/>
            <person name="David-Palma M."/>
            <person name="Averette A.F."/>
            <person name="Boekhout T."/>
            <person name="Porcel B.M."/>
            <person name="Nowrousian M."/>
            <person name="Cuomo C.A."/>
            <person name="Sun S."/>
            <person name="Heitman J."/>
            <person name="Coelho M.A."/>
        </authorList>
    </citation>
    <scope>NUCLEOTIDE SEQUENCE</scope>
    <source>
        <strain evidence="7">CBS 7841</strain>
    </source>
</reference>
<protein>
    <submittedName>
        <fullName evidence="7">Uncharacterized protein</fullName>
    </submittedName>
</protein>
<dbReference type="GO" id="GO:0008270">
    <property type="term" value="F:zinc ion binding"/>
    <property type="evidence" value="ECO:0007669"/>
    <property type="project" value="InterPro"/>
</dbReference>
<evidence type="ECO:0000256" key="3">
    <source>
        <dbReference type="ARBA" id="ARBA00023015"/>
    </source>
</evidence>
<keyword evidence="8" id="KW-1185">Reference proteome</keyword>
<dbReference type="AlphaFoldDB" id="A0A1E3IFJ4"/>
<feature type="region of interest" description="Disordered" evidence="6">
    <location>
        <begin position="49"/>
        <end position="137"/>
    </location>
</feature>
<feature type="region of interest" description="Disordered" evidence="6">
    <location>
        <begin position="349"/>
        <end position="383"/>
    </location>
</feature>
<evidence type="ECO:0000256" key="5">
    <source>
        <dbReference type="ARBA" id="ARBA00023242"/>
    </source>
</evidence>
<dbReference type="SMART" id="SM00355">
    <property type="entry name" value="ZnF_C2H2"/>
    <property type="match status" value="2"/>
</dbReference>
<evidence type="ECO:0000256" key="4">
    <source>
        <dbReference type="ARBA" id="ARBA00023163"/>
    </source>
</evidence>
<dbReference type="Proteomes" id="UP000094043">
    <property type="component" value="Chromosome 7"/>
</dbReference>
<evidence type="ECO:0000313" key="7">
    <source>
        <dbReference type="EMBL" id="WVN90308.1"/>
    </source>
</evidence>
<keyword evidence="2" id="KW-0862">Zinc</keyword>
<dbReference type="SMART" id="SM00066">
    <property type="entry name" value="GAL4"/>
    <property type="match status" value="1"/>
</dbReference>
<keyword evidence="4" id="KW-0804">Transcription</keyword>
<dbReference type="SUPFAM" id="SSF57701">
    <property type="entry name" value="Zn2/Cys6 DNA-binding domain"/>
    <property type="match status" value="1"/>
</dbReference>
<feature type="region of interest" description="Disordered" evidence="6">
    <location>
        <begin position="732"/>
        <end position="780"/>
    </location>
</feature>
<sequence length="879" mass="94932">MGGDHKCPLCSATFTRPQHVGRHLRAHTGDRPYECKECPLRFARSDLLSRHVNKTHRTQEGAASDKKTVKKGRRKSMSTAAQSSLAKDAATETQGQKNLEQSQQHHVEQQAQQIQQASKSVRERSKSENFSQQPQLQAQKMYPHHPLFAPRAPQSQVQTLNSWNLNPSGSFVATAEMALPPMYGTNLPRPAINSTTNLVGVNSTFPTQTMLDTPLVAQPMRLSGSDQLGYKSGSQLSAHIPYDWGAKKRACDQCNLAKVKCESAEPCLRCRQRNLSCSYHKGQRPATSMGPPLASSQTTSLLNMANEASSNSSSQKQAQSQFAENYINPTEPIECHKLSVASLPSNVGMVPSPSDTNSSTWGTYPQSATGATWPPPQIQSSFSMPLGTAPGSITGQTLESSPAMMNVSLPMYQTQVQTQSGMSPTQMSIINTSSLVSNTESPLEMDGSVGKQGRRNDIASNVLDLNAGSGMFRQHTSPPQLPSNKVSPLGQALRLNNSSQNSMNRQNVVDGRWRVRDSFSSDEGSSMFSSSATSALMEQLADNAAAEQNNHARRKSSQSAWAKAMEQMSIQDSQKTVTPTVPTSMREGSESMPSNASSGPGESLAVIGETHVPDGPSLSEAKELWKLFMADSISGLTPAGEKLNDLDIQNIPLVTPRPGIGKRTLSRSNSMPDLNSPLANGPAFFTTFLNGTTPKPTNLQESYIPVQQAAESKDANNTGDEPDKLKWSEEIEARQSSFSLGKPRTRHGKNEFESKDKLSKGEDGVDISRPAHPVRPHPSVFQPISALNQTLAPERMPSFSLTPALELAQNPHFSKTGLTPADAKAGNKRMASSTLVNEHGKKAIFSVWGEEGPVSGDCSGLQDQDISMYVINGGALGPL</sequence>
<dbReference type="KEGG" id="cdep:91089753"/>
<organism evidence="7 8">
    <name type="scientific">Cryptococcus depauperatus CBS 7841</name>
    <dbReference type="NCBI Taxonomy" id="1295531"/>
    <lineage>
        <taxon>Eukaryota</taxon>
        <taxon>Fungi</taxon>
        <taxon>Dikarya</taxon>
        <taxon>Basidiomycota</taxon>
        <taxon>Agaricomycotina</taxon>
        <taxon>Tremellomycetes</taxon>
        <taxon>Tremellales</taxon>
        <taxon>Cryptococcaceae</taxon>
        <taxon>Cryptococcus</taxon>
    </lineage>
</organism>
<keyword evidence="1" id="KW-0479">Metal-binding</keyword>
<dbReference type="EMBL" id="CP143790">
    <property type="protein sequence ID" value="WVN90308.1"/>
    <property type="molecule type" value="Genomic_DNA"/>
</dbReference>
<dbReference type="InterPro" id="IPR036236">
    <property type="entry name" value="Znf_C2H2_sf"/>
</dbReference>
<dbReference type="Gene3D" id="4.10.240.10">
    <property type="entry name" value="Zn(2)-C6 fungal-type DNA-binding domain"/>
    <property type="match status" value="1"/>
</dbReference>
<dbReference type="Pfam" id="PF00096">
    <property type="entry name" value="zf-C2H2"/>
    <property type="match status" value="1"/>
</dbReference>
<feature type="region of interest" description="Disordered" evidence="6">
    <location>
        <begin position="437"/>
        <end position="456"/>
    </location>
</feature>
<evidence type="ECO:0000256" key="1">
    <source>
        <dbReference type="ARBA" id="ARBA00022723"/>
    </source>
</evidence>
<dbReference type="CDD" id="cd00067">
    <property type="entry name" value="GAL4"/>
    <property type="match status" value="1"/>
</dbReference>
<feature type="compositionally biased region" description="Low complexity" evidence="6">
    <location>
        <begin position="109"/>
        <end position="118"/>
    </location>
</feature>
<dbReference type="VEuPathDB" id="FungiDB:L203_04223"/>
<dbReference type="GeneID" id="91089753"/>
<feature type="compositionally biased region" description="Polar residues" evidence="6">
    <location>
        <begin position="591"/>
        <end position="600"/>
    </location>
</feature>
<feature type="compositionally biased region" description="Basic and acidic residues" evidence="6">
    <location>
        <begin position="748"/>
        <end position="763"/>
    </location>
</feature>
<accession>A0A1E3IFJ4</accession>
<name>A0A1E3IFJ4_9TREE</name>
<dbReference type="PANTHER" id="PTHR47660:SF2">
    <property type="entry name" value="TRANSCRIPTION FACTOR WITH C2H2 AND ZN(2)-CYS(6) DNA BINDING DOMAIN (EUROFUNG)"/>
    <property type="match status" value="1"/>
</dbReference>
<gene>
    <name evidence="7" type="ORF">L203_105544</name>
</gene>
<feature type="compositionally biased region" description="Polar residues" evidence="6">
    <location>
        <begin position="474"/>
        <end position="486"/>
    </location>
</feature>
<dbReference type="OrthoDB" id="6365676at2759"/>
<dbReference type="PROSITE" id="PS50048">
    <property type="entry name" value="ZN2_CY6_FUNGAL_2"/>
    <property type="match status" value="1"/>
</dbReference>